<evidence type="ECO:0000313" key="1">
    <source>
        <dbReference type="EMBL" id="KAI8547965.1"/>
    </source>
</evidence>
<sequence length="83" mass="9065">MKEGNEPGEGGKLRCIIIKCGCAGMVVVINVINSFVKIPNDAAKWPPKVLATSDYDAWLIRVGRSKAETWKKSGIYEAIMLSP</sequence>
<proteinExistence type="predicted"/>
<dbReference type="EMBL" id="CM046394">
    <property type="protein sequence ID" value="KAI8547965.1"/>
    <property type="molecule type" value="Genomic_DNA"/>
</dbReference>
<protein>
    <submittedName>
        <fullName evidence="1">Uncharacterized protein</fullName>
    </submittedName>
</protein>
<accession>A0ACC0N470</accession>
<gene>
    <name evidence="1" type="ORF">RHMOL_Rhmol07G0236000</name>
</gene>
<evidence type="ECO:0000313" key="2">
    <source>
        <dbReference type="Proteomes" id="UP001062846"/>
    </source>
</evidence>
<reference evidence="1" key="1">
    <citation type="submission" date="2022-02" db="EMBL/GenBank/DDBJ databases">
        <title>Plant Genome Project.</title>
        <authorList>
            <person name="Zhang R.-G."/>
        </authorList>
    </citation>
    <scope>NUCLEOTIDE SEQUENCE</scope>
    <source>
        <strain evidence="1">AT1</strain>
    </source>
</reference>
<comment type="caution">
    <text evidence="1">The sequence shown here is derived from an EMBL/GenBank/DDBJ whole genome shotgun (WGS) entry which is preliminary data.</text>
</comment>
<dbReference type="Proteomes" id="UP001062846">
    <property type="component" value="Chromosome 7"/>
</dbReference>
<keyword evidence="2" id="KW-1185">Reference proteome</keyword>
<name>A0ACC0N470_RHOML</name>
<organism evidence="1 2">
    <name type="scientific">Rhododendron molle</name>
    <name type="common">Chinese azalea</name>
    <name type="synonym">Azalea mollis</name>
    <dbReference type="NCBI Taxonomy" id="49168"/>
    <lineage>
        <taxon>Eukaryota</taxon>
        <taxon>Viridiplantae</taxon>
        <taxon>Streptophyta</taxon>
        <taxon>Embryophyta</taxon>
        <taxon>Tracheophyta</taxon>
        <taxon>Spermatophyta</taxon>
        <taxon>Magnoliopsida</taxon>
        <taxon>eudicotyledons</taxon>
        <taxon>Gunneridae</taxon>
        <taxon>Pentapetalae</taxon>
        <taxon>asterids</taxon>
        <taxon>Ericales</taxon>
        <taxon>Ericaceae</taxon>
        <taxon>Ericoideae</taxon>
        <taxon>Rhodoreae</taxon>
        <taxon>Rhododendron</taxon>
    </lineage>
</organism>